<sequence>MLKLLLRALHASFGGHAFNHTSISRRNEPRQVSTKHS</sequence>
<reference evidence="1" key="1">
    <citation type="submission" date="2020-02" db="EMBL/GenBank/DDBJ databases">
        <authorList>
            <person name="Meier V. D."/>
        </authorList>
    </citation>
    <scope>NUCLEOTIDE SEQUENCE</scope>
    <source>
        <strain evidence="1">AVDCRST_MAG14</strain>
    </source>
</reference>
<gene>
    <name evidence="1" type="ORF">AVDCRST_MAG14-776</name>
</gene>
<proteinExistence type="predicted"/>
<accession>A0A6J4QPL9</accession>
<protein>
    <submittedName>
        <fullName evidence="1">Uncharacterized protein</fullName>
    </submittedName>
</protein>
<dbReference type="EMBL" id="CADCVG010000034">
    <property type="protein sequence ID" value="CAA9449814.1"/>
    <property type="molecule type" value="Genomic_DNA"/>
</dbReference>
<dbReference type="AlphaFoldDB" id="A0A6J4QPL9"/>
<organism evidence="1">
    <name type="scientific">uncultured Rubrobacteraceae bacterium</name>
    <dbReference type="NCBI Taxonomy" id="349277"/>
    <lineage>
        <taxon>Bacteria</taxon>
        <taxon>Bacillati</taxon>
        <taxon>Actinomycetota</taxon>
        <taxon>Rubrobacteria</taxon>
        <taxon>Rubrobacterales</taxon>
        <taxon>Rubrobacteraceae</taxon>
        <taxon>environmental samples</taxon>
    </lineage>
</organism>
<evidence type="ECO:0000313" key="1">
    <source>
        <dbReference type="EMBL" id="CAA9449814.1"/>
    </source>
</evidence>
<name>A0A6J4QPL9_9ACTN</name>